<dbReference type="EMBL" id="JABSTQ010011253">
    <property type="protein sequence ID" value="KAG0413478.1"/>
    <property type="molecule type" value="Genomic_DNA"/>
</dbReference>
<organism evidence="1 2">
    <name type="scientific">Ixodes persulcatus</name>
    <name type="common">Taiga tick</name>
    <dbReference type="NCBI Taxonomy" id="34615"/>
    <lineage>
        <taxon>Eukaryota</taxon>
        <taxon>Metazoa</taxon>
        <taxon>Ecdysozoa</taxon>
        <taxon>Arthropoda</taxon>
        <taxon>Chelicerata</taxon>
        <taxon>Arachnida</taxon>
        <taxon>Acari</taxon>
        <taxon>Parasitiformes</taxon>
        <taxon>Ixodida</taxon>
        <taxon>Ixodoidea</taxon>
        <taxon>Ixodidae</taxon>
        <taxon>Ixodinae</taxon>
        <taxon>Ixodes</taxon>
    </lineage>
</organism>
<comment type="caution">
    <text evidence="1">The sequence shown here is derived from an EMBL/GenBank/DDBJ whole genome shotgun (WGS) entry which is preliminary data.</text>
</comment>
<evidence type="ECO:0000313" key="2">
    <source>
        <dbReference type="Proteomes" id="UP000805193"/>
    </source>
</evidence>
<sequence length="141" mass="15080">MEKQENECACFPGEEPAVVEFATTSTHAAARLAASRALREDATPLGPRAGCGCPSALTSPAPALGGLPGLLVGIGGSARQSHLRQGPRCWFCERRTRLRRLRPEPRRFSGRRVLKSGRESFFGYAAGLGDSQGLLTGRGMR</sequence>
<evidence type="ECO:0000313" key="1">
    <source>
        <dbReference type="EMBL" id="KAG0413478.1"/>
    </source>
</evidence>
<keyword evidence="2" id="KW-1185">Reference proteome</keyword>
<name>A0AC60P291_IXOPE</name>
<protein>
    <submittedName>
        <fullName evidence="1">Uncharacterized protein</fullName>
    </submittedName>
</protein>
<dbReference type="Proteomes" id="UP000805193">
    <property type="component" value="Unassembled WGS sequence"/>
</dbReference>
<reference evidence="1 2" key="1">
    <citation type="journal article" date="2020" name="Cell">
        <title>Large-Scale Comparative Analyses of Tick Genomes Elucidate Their Genetic Diversity and Vector Capacities.</title>
        <authorList>
            <consortium name="Tick Genome and Microbiome Consortium (TIGMIC)"/>
            <person name="Jia N."/>
            <person name="Wang J."/>
            <person name="Shi W."/>
            <person name="Du L."/>
            <person name="Sun Y."/>
            <person name="Zhan W."/>
            <person name="Jiang J.F."/>
            <person name="Wang Q."/>
            <person name="Zhang B."/>
            <person name="Ji P."/>
            <person name="Bell-Sakyi L."/>
            <person name="Cui X.M."/>
            <person name="Yuan T.T."/>
            <person name="Jiang B.G."/>
            <person name="Yang W.F."/>
            <person name="Lam T.T."/>
            <person name="Chang Q.C."/>
            <person name="Ding S.J."/>
            <person name="Wang X.J."/>
            <person name="Zhu J.G."/>
            <person name="Ruan X.D."/>
            <person name="Zhao L."/>
            <person name="Wei J.T."/>
            <person name="Ye R.Z."/>
            <person name="Que T.C."/>
            <person name="Du C.H."/>
            <person name="Zhou Y.H."/>
            <person name="Cheng J.X."/>
            <person name="Dai P.F."/>
            <person name="Guo W.B."/>
            <person name="Han X.H."/>
            <person name="Huang E.J."/>
            <person name="Li L.F."/>
            <person name="Wei W."/>
            <person name="Gao Y.C."/>
            <person name="Liu J.Z."/>
            <person name="Shao H.Z."/>
            <person name="Wang X."/>
            <person name="Wang C.C."/>
            <person name="Yang T.C."/>
            <person name="Huo Q.B."/>
            <person name="Li W."/>
            <person name="Chen H.Y."/>
            <person name="Chen S.E."/>
            <person name="Zhou L.G."/>
            <person name="Ni X.B."/>
            <person name="Tian J.H."/>
            <person name="Sheng Y."/>
            <person name="Liu T."/>
            <person name="Pan Y.S."/>
            <person name="Xia L.Y."/>
            <person name="Li J."/>
            <person name="Zhao F."/>
            <person name="Cao W.C."/>
        </authorList>
    </citation>
    <scope>NUCLEOTIDE SEQUENCE [LARGE SCALE GENOMIC DNA]</scope>
    <source>
        <strain evidence="1">Iper-2018</strain>
    </source>
</reference>
<gene>
    <name evidence="1" type="ORF">HPB47_009356</name>
</gene>
<accession>A0AC60P291</accession>
<proteinExistence type="predicted"/>